<sequence>MNISEIVMQYVDDIAEKLDIRLKKTFRNCYLSTLATTTNLLEDGTTFVLTGDIPAMWLRDSSAQVKHYLPLVNKDPQIARVIEGLIKRQVMYIGVDPYANAFNKEPNDHGMKEDITLQNPWVWERKYEIDSLCYPIQLAYQYWKVSGVKEIFDEAFHNAMCTVIDLWRLEQYHGEKSHYSFQRKNCPATDTLQNEGKGTPVTFTGMTWSGFRPSDDACTYGYNIPSNMFAVVALKYMEEIAKLVYKDEKLAADASDLGKQIDEGILKYGIVENEQFGKIYAFETDGMGNYNLMDDANVPNLLSIPYLGYTTVDDEIYQNTRRFVLSKQNPFYYEGKYAKGLGSPHTPVGSIWHIGLTMQAITSADSQEINQLIEMIMQTDDGKQCMHESFNPDNPHDFTRSWFAWADSLFAELIIKVAGF</sequence>
<dbReference type="Pfam" id="PF06824">
    <property type="entry name" value="Glyco_hydro_125"/>
    <property type="match status" value="1"/>
</dbReference>
<organism evidence="1 2">
    <name type="scientific">Clostridium omnivorum</name>
    <dbReference type="NCBI Taxonomy" id="1604902"/>
    <lineage>
        <taxon>Bacteria</taxon>
        <taxon>Bacillati</taxon>
        <taxon>Bacillota</taxon>
        <taxon>Clostridia</taxon>
        <taxon>Eubacteriales</taxon>
        <taxon>Clostridiaceae</taxon>
        <taxon>Clostridium</taxon>
    </lineage>
</organism>
<evidence type="ECO:0000313" key="1">
    <source>
        <dbReference type="EMBL" id="GLC31229.1"/>
    </source>
</evidence>
<dbReference type="InterPro" id="IPR008313">
    <property type="entry name" value="GH125"/>
</dbReference>
<dbReference type="InterPro" id="IPR012341">
    <property type="entry name" value="6hp_glycosidase-like_sf"/>
</dbReference>
<dbReference type="PANTHER" id="PTHR31047">
    <property type="entry name" value="MEIOTICALLY UP-REGULATED GENE 157 PROTEIN"/>
    <property type="match status" value="1"/>
</dbReference>
<dbReference type="EMBL" id="BRXR01000001">
    <property type="protein sequence ID" value="GLC31229.1"/>
    <property type="molecule type" value="Genomic_DNA"/>
</dbReference>
<protein>
    <submittedName>
        <fullName evidence="1">Glycosyl hydrolase</fullName>
    </submittedName>
</protein>
<dbReference type="PANTHER" id="PTHR31047:SF0">
    <property type="entry name" value="MEIOTICALLY UP-REGULATED GENE 157 PROTEIN"/>
    <property type="match status" value="1"/>
</dbReference>
<comment type="caution">
    <text evidence="1">The sequence shown here is derived from an EMBL/GenBank/DDBJ whole genome shotgun (WGS) entry which is preliminary data.</text>
</comment>
<proteinExistence type="predicted"/>
<dbReference type="SMART" id="SM01149">
    <property type="entry name" value="DUF1237"/>
    <property type="match status" value="1"/>
</dbReference>
<keyword evidence="1" id="KW-0378">Hydrolase</keyword>
<evidence type="ECO:0000313" key="2">
    <source>
        <dbReference type="Proteomes" id="UP001208567"/>
    </source>
</evidence>
<dbReference type="PIRSF" id="PIRSF028846">
    <property type="entry name" value="UCP028846"/>
    <property type="match status" value="1"/>
</dbReference>
<keyword evidence="2" id="KW-1185">Reference proteome</keyword>
<gene>
    <name evidence="1" type="ORF">bsdE14_26390</name>
</gene>
<name>A0ABQ5N7M4_9CLOT</name>
<reference evidence="1 2" key="1">
    <citation type="journal article" date="2024" name="Int. J. Syst. Evol. Microbiol.">
        <title>Clostridium omnivorum sp. nov., isolated from anoxic soil under the treatment of reductive soil disinfestation.</title>
        <authorList>
            <person name="Ueki A."/>
            <person name="Tonouchi A."/>
            <person name="Kaku N."/>
            <person name="Honma S."/>
            <person name="Ueki K."/>
        </authorList>
    </citation>
    <scope>NUCLEOTIDE SEQUENCE [LARGE SCALE GENOMIC DNA]</scope>
    <source>
        <strain evidence="1 2">E14</strain>
    </source>
</reference>
<dbReference type="SUPFAM" id="SSF48208">
    <property type="entry name" value="Six-hairpin glycosidases"/>
    <property type="match status" value="1"/>
</dbReference>
<dbReference type="GO" id="GO:0016787">
    <property type="term" value="F:hydrolase activity"/>
    <property type="evidence" value="ECO:0007669"/>
    <property type="project" value="UniProtKB-KW"/>
</dbReference>
<dbReference type="Gene3D" id="1.50.10.10">
    <property type="match status" value="1"/>
</dbReference>
<dbReference type="InterPro" id="IPR008928">
    <property type="entry name" value="6-hairpin_glycosidase_sf"/>
</dbReference>
<dbReference type="Proteomes" id="UP001208567">
    <property type="component" value="Unassembled WGS sequence"/>
</dbReference>
<accession>A0ABQ5N7M4</accession>